<accession>K5XWM9</accession>
<dbReference type="KEGG" id="abp:AGABI1DRAFT107040"/>
<evidence type="ECO:0000313" key="4">
    <source>
        <dbReference type="Proteomes" id="UP000008493"/>
    </source>
</evidence>
<keyword evidence="2" id="KW-0812">Transmembrane</keyword>
<dbReference type="GeneID" id="18822348"/>
<dbReference type="SUPFAM" id="SSF82171">
    <property type="entry name" value="DPP6 N-terminal domain-like"/>
    <property type="match status" value="1"/>
</dbReference>
<feature type="transmembrane region" description="Helical" evidence="2">
    <location>
        <begin position="238"/>
        <end position="259"/>
    </location>
</feature>
<dbReference type="OrthoDB" id="972532at2759"/>
<feature type="region of interest" description="Disordered" evidence="1">
    <location>
        <begin position="711"/>
        <end position="785"/>
    </location>
</feature>
<dbReference type="AlphaFoldDB" id="K5XWM9"/>
<evidence type="ECO:0000313" key="3">
    <source>
        <dbReference type="EMBL" id="EKM79625.1"/>
    </source>
</evidence>
<feature type="transmembrane region" description="Helical" evidence="2">
    <location>
        <begin position="208"/>
        <end position="226"/>
    </location>
</feature>
<evidence type="ECO:0000256" key="1">
    <source>
        <dbReference type="SAM" id="MobiDB-lite"/>
    </source>
</evidence>
<evidence type="ECO:0000256" key="2">
    <source>
        <dbReference type="SAM" id="Phobius"/>
    </source>
</evidence>
<dbReference type="Proteomes" id="UP000008493">
    <property type="component" value="Unassembled WGS sequence"/>
</dbReference>
<dbReference type="Gene3D" id="2.130.10.10">
    <property type="entry name" value="YVTN repeat-like/Quinoprotein amine dehydrogenase"/>
    <property type="match status" value="1"/>
</dbReference>
<keyword evidence="2" id="KW-0472">Membrane</keyword>
<dbReference type="RefSeq" id="XP_007330240.1">
    <property type="nucleotide sequence ID" value="XM_007330178.1"/>
</dbReference>
<organism evidence="3 4">
    <name type="scientific">Agaricus bisporus var. burnettii (strain JB137-S8 / ATCC MYA-4627 / FGSC 10392)</name>
    <name type="common">White button mushroom</name>
    <dbReference type="NCBI Taxonomy" id="597362"/>
    <lineage>
        <taxon>Eukaryota</taxon>
        <taxon>Fungi</taxon>
        <taxon>Dikarya</taxon>
        <taxon>Basidiomycota</taxon>
        <taxon>Agaricomycotina</taxon>
        <taxon>Agaricomycetes</taxon>
        <taxon>Agaricomycetidae</taxon>
        <taxon>Agaricales</taxon>
        <taxon>Agaricineae</taxon>
        <taxon>Agaricaceae</taxon>
        <taxon>Agaricus</taxon>
    </lineage>
</organism>
<dbReference type="EMBL" id="JH971390">
    <property type="protein sequence ID" value="EKM79625.1"/>
    <property type="molecule type" value="Genomic_DNA"/>
</dbReference>
<feature type="compositionally biased region" description="Basic and acidic residues" evidence="1">
    <location>
        <begin position="346"/>
        <end position="355"/>
    </location>
</feature>
<protein>
    <submittedName>
        <fullName evidence="3">Uncharacterized protein</fullName>
    </submittedName>
</protein>
<name>K5XWM9_AGABU</name>
<dbReference type="InParanoid" id="K5XWM9"/>
<reference evidence="4" key="1">
    <citation type="journal article" date="2012" name="Proc. Natl. Acad. Sci. U.S.A.">
        <title>Genome sequence of the button mushroom Agaricus bisporus reveals mechanisms governing adaptation to a humic-rich ecological niche.</title>
        <authorList>
            <person name="Morin E."/>
            <person name="Kohler A."/>
            <person name="Baker A.R."/>
            <person name="Foulongne-Oriol M."/>
            <person name="Lombard V."/>
            <person name="Nagy L.G."/>
            <person name="Ohm R.A."/>
            <person name="Patyshakuliyeva A."/>
            <person name="Brun A."/>
            <person name="Aerts A.L."/>
            <person name="Bailey A.M."/>
            <person name="Billette C."/>
            <person name="Coutinho P.M."/>
            <person name="Deakin G."/>
            <person name="Doddapaneni H."/>
            <person name="Floudas D."/>
            <person name="Grimwood J."/>
            <person name="Hilden K."/>
            <person name="Kuees U."/>
            <person name="LaButti K.M."/>
            <person name="Lapidus A."/>
            <person name="Lindquist E.A."/>
            <person name="Lucas S.M."/>
            <person name="Murat C."/>
            <person name="Riley R.W."/>
            <person name="Salamov A.A."/>
            <person name="Schmutz J."/>
            <person name="Subramanian V."/>
            <person name="Woesten H.A.B."/>
            <person name="Xu J."/>
            <person name="Eastwood D.C."/>
            <person name="Foster G.D."/>
            <person name="Sonnenberg A.S."/>
            <person name="Cullen D."/>
            <person name="de Vries R.P."/>
            <person name="Lundell T."/>
            <person name="Hibbett D.S."/>
            <person name="Henrissat B."/>
            <person name="Burton K.S."/>
            <person name="Kerrigan R.W."/>
            <person name="Challen M.P."/>
            <person name="Grigoriev I.V."/>
            <person name="Martin F."/>
        </authorList>
    </citation>
    <scope>NUCLEOTIDE SEQUENCE [LARGE SCALE GENOMIC DNA]</scope>
    <source>
        <strain evidence="4">JB137-S8 / ATCC MYA-4627 / FGSC 10392</strain>
    </source>
</reference>
<dbReference type="eggNOG" id="ENOG502SR9T">
    <property type="taxonomic scope" value="Eukaryota"/>
</dbReference>
<proteinExistence type="predicted"/>
<keyword evidence="2" id="KW-1133">Transmembrane helix</keyword>
<feature type="transmembrane region" description="Helical" evidence="2">
    <location>
        <begin position="271"/>
        <end position="293"/>
    </location>
</feature>
<feature type="compositionally biased region" description="Low complexity" evidence="1">
    <location>
        <begin position="737"/>
        <end position="753"/>
    </location>
</feature>
<dbReference type="STRING" id="597362.K5XWM9"/>
<dbReference type="HOGENOM" id="CLU_326760_0_0_1"/>
<dbReference type="InterPro" id="IPR015943">
    <property type="entry name" value="WD40/YVTN_repeat-like_dom_sf"/>
</dbReference>
<keyword evidence="4" id="KW-1185">Reference proteome</keyword>
<feature type="region of interest" description="Disordered" evidence="1">
    <location>
        <begin position="346"/>
        <end position="373"/>
    </location>
</feature>
<sequence>MHSQESETTYFESMNSDDDGVKESFLLFSQTIKDLDIQLDKFANGSLRLGHVTGLLSAIKEVREMLQRTREIFFRNATALVPELHELAYRECTPEARGSSSERFYIPSRYFKEHLPLFDALPTVLQKLAASFSLLHVRTDEFQEFTYRASCAKFYSDRLNTTVIQRYIHQFIYDLQTDFDKLAGALSDFTAIGVPAIRNEQARISTTLANILAAATLFSGVTASTLQISMGQPDQNKTILVVNTLWFTSLILSVGLSVFTFSSNQASYTPYIIIASMVLASAGLGAILIWILYKFLMAPKEQADAIRSSGDSIHSGSHEISLFPGRIVVCIKNAWPWSFPRKVDHPRDDVEQADEKNDELEESPSQEHDLPDRPKAKLQEGFKNVGIVNSALDAVAAASRKRSHGYKTERQLKPKLQSDNSAAAVPLTELILPDEPISKIELGRYGTIRDVSYSDDGKWLGVTWWAVSAGKRWSPSGKKLIVKFEQRFDVWDLNTGLVHVIVRNNAVKDVTWVDDDAFLVAEHSCVFKMMAEYHFEHTHIRSIGIERENNYLVLITKSLVQGEPASGRSERRIVIYDMDKQEEIYQVPVLEDIACVYPVSDAGIRGAEITARLKKRTITPHLDPENYIGPTCMGGNHHQFVFNVTKSGNIDIWRRESGMPYLRFQSSRLRDEGVHCFSWRRSDDKAAIFATTGIHGRTLLVWRGEEPRLPETPDSLESLDPFSPKFAMNENSRNRSQRAVDVAVASSSGSSESRSIDQAEEVSTESSANVDRPNSPEVGPSTSHS</sequence>
<dbReference type="OMA" id="FEHTHIR"/>
<gene>
    <name evidence="3" type="ORF">AGABI1DRAFT_107040</name>
</gene>